<reference evidence="8" key="1">
    <citation type="journal article" date="2023" name="Mol. Phylogenet. Evol.">
        <title>Genome-scale phylogeny and comparative genomics of the fungal order Sordariales.</title>
        <authorList>
            <person name="Hensen N."/>
            <person name="Bonometti L."/>
            <person name="Westerberg I."/>
            <person name="Brannstrom I.O."/>
            <person name="Guillou S."/>
            <person name="Cros-Aarteil S."/>
            <person name="Calhoun S."/>
            <person name="Haridas S."/>
            <person name="Kuo A."/>
            <person name="Mondo S."/>
            <person name="Pangilinan J."/>
            <person name="Riley R."/>
            <person name="LaButti K."/>
            <person name="Andreopoulos B."/>
            <person name="Lipzen A."/>
            <person name="Chen C."/>
            <person name="Yan M."/>
            <person name="Daum C."/>
            <person name="Ng V."/>
            <person name="Clum A."/>
            <person name="Steindorff A."/>
            <person name="Ohm R.A."/>
            <person name="Martin F."/>
            <person name="Silar P."/>
            <person name="Natvig D.O."/>
            <person name="Lalanne C."/>
            <person name="Gautier V."/>
            <person name="Ament-Velasquez S.L."/>
            <person name="Kruys A."/>
            <person name="Hutchinson M.I."/>
            <person name="Powell A.J."/>
            <person name="Barry K."/>
            <person name="Miller A.N."/>
            <person name="Grigoriev I.V."/>
            <person name="Debuchy R."/>
            <person name="Gladieux P."/>
            <person name="Hiltunen Thoren M."/>
            <person name="Johannesson H."/>
        </authorList>
    </citation>
    <scope>NUCLEOTIDE SEQUENCE</scope>
    <source>
        <strain evidence="8">CBS 232.78</strain>
    </source>
</reference>
<feature type="signal peptide" evidence="6">
    <location>
        <begin position="1"/>
        <end position="19"/>
    </location>
</feature>
<feature type="chain" id="PRO_5042081097" evidence="6">
    <location>
        <begin position="20"/>
        <end position="420"/>
    </location>
</feature>
<keyword evidence="1" id="KW-0285">Flavoprotein</keyword>
<dbReference type="Gene3D" id="3.50.50.60">
    <property type="entry name" value="FAD/NAD(P)-binding domain"/>
    <property type="match status" value="1"/>
</dbReference>
<dbReference type="Proteomes" id="UP001285441">
    <property type="component" value="Unassembled WGS sequence"/>
</dbReference>
<evidence type="ECO:0000256" key="4">
    <source>
        <dbReference type="ARBA" id="ARBA00023033"/>
    </source>
</evidence>
<dbReference type="SUPFAM" id="SSF51905">
    <property type="entry name" value="FAD/NAD(P)-binding domain"/>
    <property type="match status" value="1"/>
</dbReference>
<keyword evidence="4 8" id="KW-0503">Monooxygenase</keyword>
<evidence type="ECO:0000256" key="3">
    <source>
        <dbReference type="ARBA" id="ARBA00023002"/>
    </source>
</evidence>
<feature type="region of interest" description="Disordered" evidence="5">
    <location>
        <begin position="91"/>
        <end position="114"/>
    </location>
</feature>
<feature type="compositionally biased region" description="Basic and acidic residues" evidence="5">
    <location>
        <begin position="102"/>
        <end position="114"/>
    </location>
</feature>
<dbReference type="Pfam" id="PF01494">
    <property type="entry name" value="FAD_binding_3"/>
    <property type="match status" value="1"/>
</dbReference>
<evidence type="ECO:0000256" key="2">
    <source>
        <dbReference type="ARBA" id="ARBA00022827"/>
    </source>
</evidence>
<comment type="caution">
    <text evidence="8">The sequence shown here is derived from an EMBL/GenBank/DDBJ whole genome shotgun (WGS) entry which is preliminary data.</text>
</comment>
<evidence type="ECO:0000256" key="5">
    <source>
        <dbReference type="SAM" id="MobiDB-lite"/>
    </source>
</evidence>
<accession>A0AAE0NY40</accession>
<organism evidence="8 9">
    <name type="scientific">Podospora didyma</name>
    <dbReference type="NCBI Taxonomy" id="330526"/>
    <lineage>
        <taxon>Eukaryota</taxon>
        <taxon>Fungi</taxon>
        <taxon>Dikarya</taxon>
        <taxon>Ascomycota</taxon>
        <taxon>Pezizomycotina</taxon>
        <taxon>Sordariomycetes</taxon>
        <taxon>Sordariomycetidae</taxon>
        <taxon>Sordariales</taxon>
        <taxon>Podosporaceae</taxon>
        <taxon>Podospora</taxon>
    </lineage>
</organism>
<dbReference type="EMBL" id="JAULSW010000002">
    <property type="protein sequence ID" value="KAK3389674.1"/>
    <property type="molecule type" value="Genomic_DNA"/>
</dbReference>
<keyword evidence="9" id="KW-1185">Reference proteome</keyword>
<evidence type="ECO:0000313" key="9">
    <source>
        <dbReference type="Proteomes" id="UP001285441"/>
    </source>
</evidence>
<dbReference type="InterPro" id="IPR002938">
    <property type="entry name" value="FAD-bd"/>
</dbReference>
<feature type="compositionally biased region" description="Basic and acidic residues" evidence="5">
    <location>
        <begin position="395"/>
        <end position="412"/>
    </location>
</feature>
<evidence type="ECO:0000256" key="1">
    <source>
        <dbReference type="ARBA" id="ARBA00022630"/>
    </source>
</evidence>
<proteinExistence type="predicted"/>
<reference evidence="8" key="2">
    <citation type="submission" date="2023-06" db="EMBL/GenBank/DDBJ databases">
        <authorList>
            <consortium name="Lawrence Berkeley National Laboratory"/>
            <person name="Haridas S."/>
            <person name="Hensen N."/>
            <person name="Bonometti L."/>
            <person name="Westerberg I."/>
            <person name="Brannstrom I.O."/>
            <person name="Guillou S."/>
            <person name="Cros-Aarteil S."/>
            <person name="Calhoun S."/>
            <person name="Kuo A."/>
            <person name="Mondo S."/>
            <person name="Pangilinan J."/>
            <person name="Riley R."/>
            <person name="LaButti K."/>
            <person name="Andreopoulos B."/>
            <person name="Lipzen A."/>
            <person name="Chen C."/>
            <person name="Yanf M."/>
            <person name="Daum C."/>
            <person name="Ng V."/>
            <person name="Clum A."/>
            <person name="Steindorff A."/>
            <person name="Ohm R."/>
            <person name="Martin F."/>
            <person name="Silar P."/>
            <person name="Natvig D."/>
            <person name="Lalanne C."/>
            <person name="Gautier V."/>
            <person name="Ament-velasquez S.L."/>
            <person name="Kruys A."/>
            <person name="Hutchinson M.I."/>
            <person name="Powell A.J."/>
            <person name="Barry K."/>
            <person name="Miller A.N."/>
            <person name="Grigoriev I.V."/>
            <person name="Debuchy R."/>
            <person name="Gladieux P."/>
            <person name="Thoren M.H."/>
            <person name="Johannesson H."/>
        </authorList>
    </citation>
    <scope>NUCLEOTIDE SEQUENCE</scope>
    <source>
        <strain evidence="8">CBS 232.78</strain>
    </source>
</reference>
<keyword evidence="3" id="KW-0560">Oxidoreductase</keyword>
<evidence type="ECO:0000256" key="6">
    <source>
        <dbReference type="SAM" id="SignalP"/>
    </source>
</evidence>
<feature type="region of interest" description="Disordered" evidence="5">
    <location>
        <begin position="395"/>
        <end position="420"/>
    </location>
</feature>
<dbReference type="PANTHER" id="PTHR46972:SF1">
    <property type="entry name" value="FAD DEPENDENT OXIDOREDUCTASE DOMAIN-CONTAINING PROTEIN"/>
    <property type="match status" value="1"/>
</dbReference>
<gene>
    <name evidence="8" type="ORF">B0H63DRAFT_428202</name>
</gene>
<evidence type="ECO:0000259" key="7">
    <source>
        <dbReference type="Pfam" id="PF01494"/>
    </source>
</evidence>
<name>A0AAE0NY40_9PEZI</name>
<dbReference type="PANTHER" id="PTHR46972">
    <property type="entry name" value="MONOOXYGENASE ASQM-RELATED"/>
    <property type="match status" value="1"/>
</dbReference>
<feature type="domain" description="FAD-binding" evidence="7">
    <location>
        <begin position="6"/>
        <end position="342"/>
    </location>
</feature>
<evidence type="ECO:0000313" key="8">
    <source>
        <dbReference type="EMBL" id="KAK3389674.1"/>
    </source>
</evidence>
<keyword evidence="2" id="KW-0274">FAD</keyword>
<keyword evidence="6" id="KW-0732">Signal</keyword>
<dbReference type="AlphaFoldDB" id="A0AAE0NY40"/>
<protein>
    <submittedName>
        <fullName evidence="8">Monooxygenase</fullName>
    </submittedName>
</protein>
<sequence>MPSPKIAIIGAGPSGLLLARLLQLSSLPCTLYEAEVSRSVRNQGGSLDLHPLTGQLALKAAGLWSEFQKHSRPEGEARKLIKFDGSVLWDDNTTTTSTPHQTPEKKDEKEHDRPEIDRVRLRDILLDSLSPGTVQWGKKLMRVESAPDADGKHNLVFSDYTTETGIDLVVGADGAWSKVRPLVTSQGPFYSGITMVELWALDVDARDPWLSQYIGKGSCFMFDEGRALQCQRNGDGSVRCYASLRVSETWLEDCGIDFISENARQELVDRYWADCAEDIKRVILSAKDELTPRKLYMLPVGVKWESKKGVTLMGDAAHLMTPFAGVGVNVALADALDLGRAIVRRKESVVAKVWSDGHNIGVAVEEYEREMFERARVNAEKTAKNLRLHFSKEGGEDMAGRVRAHHDAEGKAKKVRGQGQ</sequence>
<dbReference type="PRINTS" id="PR00420">
    <property type="entry name" value="RNGMNOXGNASE"/>
</dbReference>
<dbReference type="GO" id="GO:0071949">
    <property type="term" value="F:FAD binding"/>
    <property type="evidence" value="ECO:0007669"/>
    <property type="project" value="InterPro"/>
</dbReference>
<dbReference type="InterPro" id="IPR036188">
    <property type="entry name" value="FAD/NAD-bd_sf"/>
</dbReference>
<dbReference type="GO" id="GO:0004497">
    <property type="term" value="F:monooxygenase activity"/>
    <property type="evidence" value="ECO:0007669"/>
    <property type="project" value="UniProtKB-KW"/>
</dbReference>